<proteinExistence type="predicted"/>
<sequence length="152" mass="16380">MTRPLTLISPVLPGTSAATVVARLALLLPRINAALESIGTVHFARLILLDRSQPTLQPDLLSVLPSDNLSIAIITSFDGDFSTYIHDFVAQLSDEFDALLSLTVGGAALTPVVDHVAEFEAFIAENNISEHIPNTYFFAAYPQTVQDILAAF</sequence>
<dbReference type="RefSeq" id="WP_206087517.1">
    <property type="nucleotide sequence ID" value="NZ_CP065053.1"/>
</dbReference>
<keyword evidence="2" id="KW-1185">Reference proteome</keyword>
<protein>
    <submittedName>
        <fullName evidence="1">Uncharacterized protein</fullName>
    </submittedName>
</protein>
<evidence type="ECO:0000313" key="1">
    <source>
        <dbReference type="EMBL" id="QPI47862.1"/>
    </source>
</evidence>
<dbReference type="EMBL" id="CP065053">
    <property type="protein sequence ID" value="QPI47862.1"/>
    <property type="molecule type" value="Genomic_DNA"/>
</dbReference>
<name>A0AA48W814_9BURK</name>
<organism evidence="1 2">
    <name type="scientific">Massilia antarctica</name>
    <dbReference type="NCBI Taxonomy" id="2765360"/>
    <lineage>
        <taxon>Bacteria</taxon>
        <taxon>Pseudomonadati</taxon>
        <taxon>Pseudomonadota</taxon>
        <taxon>Betaproteobacteria</taxon>
        <taxon>Burkholderiales</taxon>
        <taxon>Oxalobacteraceae</taxon>
        <taxon>Telluria group</taxon>
        <taxon>Massilia</taxon>
    </lineage>
</organism>
<gene>
    <name evidence="1" type="ORF">IV454_20095</name>
</gene>
<dbReference type="Proteomes" id="UP000662888">
    <property type="component" value="Chromosome"/>
</dbReference>
<accession>A0AA48W814</accession>
<reference evidence="1 2" key="1">
    <citation type="submission" date="2020-11" db="EMBL/GenBank/DDBJ databases">
        <authorList>
            <person name="Sun Q."/>
        </authorList>
    </citation>
    <scope>NUCLEOTIDE SEQUENCE [LARGE SCALE GENOMIC DNA]</scope>
    <source>
        <strain evidence="1 2">P8398</strain>
    </source>
</reference>
<evidence type="ECO:0000313" key="2">
    <source>
        <dbReference type="Proteomes" id="UP000662888"/>
    </source>
</evidence>